<evidence type="ECO:0000259" key="3">
    <source>
        <dbReference type="PROSITE" id="PS50279"/>
    </source>
</evidence>
<name>A0A6P7WYM8_9AMPH</name>
<dbReference type="GeneID" id="115460620"/>
<dbReference type="RefSeq" id="XP_030046251.1">
    <property type="nucleotide sequence ID" value="XM_030190391.1"/>
</dbReference>
<dbReference type="SUPFAM" id="SSF57362">
    <property type="entry name" value="BPTI-like"/>
    <property type="match status" value="1"/>
</dbReference>
<dbReference type="PROSITE" id="PS50279">
    <property type="entry name" value="BPTI_KUNITZ_2"/>
    <property type="match status" value="1"/>
</dbReference>
<dbReference type="Gene3D" id="4.10.410.10">
    <property type="entry name" value="Pancreatic trypsin inhibitor Kunitz domain"/>
    <property type="match status" value="1"/>
</dbReference>
<dbReference type="InParanoid" id="A0A6P7WYM8"/>
<keyword evidence="4" id="KW-1185">Reference proteome</keyword>
<proteinExistence type="predicted"/>
<keyword evidence="2" id="KW-0472">Membrane</keyword>
<keyword evidence="2" id="KW-1133">Transmembrane helix</keyword>
<organism evidence="4 5">
    <name type="scientific">Microcaecilia unicolor</name>
    <dbReference type="NCBI Taxonomy" id="1415580"/>
    <lineage>
        <taxon>Eukaryota</taxon>
        <taxon>Metazoa</taxon>
        <taxon>Chordata</taxon>
        <taxon>Craniata</taxon>
        <taxon>Vertebrata</taxon>
        <taxon>Euteleostomi</taxon>
        <taxon>Amphibia</taxon>
        <taxon>Gymnophiona</taxon>
        <taxon>Siphonopidae</taxon>
        <taxon>Microcaecilia</taxon>
    </lineage>
</organism>
<dbReference type="SMART" id="SM00131">
    <property type="entry name" value="KU"/>
    <property type="match status" value="1"/>
</dbReference>
<dbReference type="KEGG" id="muo:115460620"/>
<protein>
    <submittedName>
        <fullName evidence="5">Kunitz-type U19-barytoxin-Tl1a-like</fullName>
    </submittedName>
</protein>
<dbReference type="CDD" id="cd00109">
    <property type="entry name" value="Kunitz-type"/>
    <property type="match status" value="1"/>
</dbReference>
<dbReference type="Proteomes" id="UP000515156">
    <property type="component" value="Chromosome 1"/>
</dbReference>
<dbReference type="PANTHER" id="PTHR10083">
    <property type="entry name" value="KUNITZ-TYPE PROTEASE INHIBITOR-RELATED"/>
    <property type="match status" value="1"/>
</dbReference>
<dbReference type="AlphaFoldDB" id="A0A6P7WYM8"/>
<evidence type="ECO:0000256" key="2">
    <source>
        <dbReference type="SAM" id="Phobius"/>
    </source>
</evidence>
<dbReference type="OrthoDB" id="9949223at2759"/>
<gene>
    <name evidence="5" type="primary">LOC115460620</name>
</gene>
<dbReference type="GO" id="GO:0004867">
    <property type="term" value="F:serine-type endopeptidase inhibitor activity"/>
    <property type="evidence" value="ECO:0007669"/>
    <property type="project" value="InterPro"/>
</dbReference>
<dbReference type="PRINTS" id="PR00759">
    <property type="entry name" value="BASICPTASE"/>
</dbReference>
<feature type="domain" description="BPTI/Kunitz inhibitor" evidence="3">
    <location>
        <begin position="19"/>
        <end position="69"/>
    </location>
</feature>
<dbReference type="FunFam" id="4.10.410.10:FF:000020">
    <property type="entry name" value="Collagen, type VI, alpha 3"/>
    <property type="match status" value="1"/>
</dbReference>
<dbReference type="Pfam" id="PF00014">
    <property type="entry name" value="Kunitz_BPTI"/>
    <property type="match status" value="1"/>
</dbReference>
<evidence type="ECO:0000313" key="5">
    <source>
        <dbReference type="RefSeq" id="XP_030046251.1"/>
    </source>
</evidence>
<dbReference type="InterPro" id="IPR002223">
    <property type="entry name" value="Kunitz_BPTI"/>
</dbReference>
<feature type="transmembrane region" description="Helical" evidence="2">
    <location>
        <begin position="88"/>
        <end position="112"/>
    </location>
</feature>
<dbReference type="GO" id="GO:0005615">
    <property type="term" value="C:extracellular space"/>
    <property type="evidence" value="ECO:0007669"/>
    <property type="project" value="TreeGrafter"/>
</dbReference>
<dbReference type="InterPro" id="IPR050098">
    <property type="entry name" value="TFPI/VKTCI-like"/>
</dbReference>
<dbReference type="PANTHER" id="PTHR10083:SF373">
    <property type="entry name" value="SERINE PEPTIDASE INHIBITOR, KUNITZ TYPE, 2"/>
    <property type="match status" value="1"/>
</dbReference>
<evidence type="ECO:0000256" key="1">
    <source>
        <dbReference type="ARBA" id="ARBA00023157"/>
    </source>
</evidence>
<reference evidence="5" key="1">
    <citation type="submission" date="2025-08" db="UniProtKB">
        <authorList>
            <consortium name="RefSeq"/>
        </authorList>
    </citation>
    <scope>IDENTIFICATION</scope>
</reference>
<sequence>MKNCSTLAEKLYPDDDRVCQLEKDVGDCKGHCLLWAFNHNLKTCEKSFYGGCGGNGNRFFTKKLCYERCAPEKEHGLENDLDSDDVDIGLILGVTIGCVAAVVLVVALIIFLKNRK</sequence>
<evidence type="ECO:0000313" key="4">
    <source>
        <dbReference type="Proteomes" id="UP000515156"/>
    </source>
</evidence>
<dbReference type="InterPro" id="IPR036880">
    <property type="entry name" value="Kunitz_BPTI_sf"/>
</dbReference>
<accession>A0A6P7WYM8</accession>
<keyword evidence="1" id="KW-1015">Disulfide bond</keyword>
<keyword evidence="2" id="KW-0812">Transmembrane</keyword>